<evidence type="ECO:0008006" key="4">
    <source>
        <dbReference type="Google" id="ProtNLM"/>
    </source>
</evidence>
<feature type="chain" id="PRO_5042107518" description="Secreted protein" evidence="1">
    <location>
        <begin position="30"/>
        <end position="100"/>
    </location>
</feature>
<proteinExistence type="predicted"/>
<evidence type="ECO:0000313" key="2">
    <source>
        <dbReference type="EMBL" id="KAK3283020.1"/>
    </source>
</evidence>
<accession>A0AAE0GRU6</accession>
<feature type="signal peptide" evidence="1">
    <location>
        <begin position="1"/>
        <end position="29"/>
    </location>
</feature>
<dbReference type="AlphaFoldDB" id="A0AAE0GRU6"/>
<reference evidence="2 3" key="1">
    <citation type="journal article" date="2015" name="Genome Biol. Evol.">
        <title>Comparative Genomics of a Bacterivorous Green Alga Reveals Evolutionary Causalities and Consequences of Phago-Mixotrophic Mode of Nutrition.</title>
        <authorList>
            <person name="Burns J.A."/>
            <person name="Paasch A."/>
            <person name="Narechania A."/>
            <person name="Kim E."/>
        </authorList>
    </citation>
    <scope>NUCLEOTIDE SEQUENCE [LARGE SCALE GENOMIC DNA]</scope>
    <source>
        <strain evidence="2 3">PLY_AMNH</strain>
    </source>
</reference>
<dbReference type="Proteomes" id="UP001190700">
    <property type="component" value="Unassembled WGS sequence"/>
</dbReference>
<keyword evidence="1" id="KW-0732">Signal</keyword>
<protein>
    <recommendedName>
        <fullName evidence="4">Secreted protein</fullName>
    </recommendedName>
</protein>
<evidence type="ECO:0000313" key="3">
    <source>
        <dbReference type="Proteomes" id="UP001190700"/>
    </source>
</evidence>
<gene>
    <name evidence="2" type="ORF">CYMTET_9272</name>
</gene>
<dbReference type="EMBL" id="LGRX02003071">
    <property type="protein sequence ID" value="KAK3283020.1"/>
    <property type="molecule type" value="Genomic_DNA"/>
</dbReference>
<sequence length="100" mass="10851">MPLSIQNCNNFLLVCVLGSVLNIVTSVGALESDDCLLFPQNCLESELKTRSHISSRAFHRKLASNGCADGSEDVIFVSGKVPITIFFAEQSVIVTARLCF</sequence>
<organism evidence="2 3">
    <name type="scientific">Cymbomonas tetramitiformis</name>
    <dbReference type="NCBI Taxonomy" id="36881"/>
    <lineage>
        <taxon>Eukaryota</taxon>
        <taxon>Viridiplantae</taxon>
        <taxon>Chlorophyta</taxon>
        <taxon>Pyramimonadophyceae</taxon>
        <taxon>Pyramimonadales</taxon>
        <taxon>Pyramimonadaceae</taxon>
        <taxon>Cymbomonas</taxon>
    </lineage>
</organism>
<keyword evidence="3" id="KW-1185">Reference proteome</keyword>
<name>A0AAE0GRU6_9CHLO</name>
<comment type="caution">
    <text evidence="2">The sequence shown here is derived from an EMBL/GenBank/DDBJ whole genome shotgun (WGS) entry which is preliminary data.</text>
</comment>
<evidence type="ECO:0000256" key="1">
    <source>
        <dbReference type="SAM" id="SignalP"/>
    </source>
</evidence>